<name>A0A9W6L1U4_9PSEU</name>
<evidence type="ECO:0000313" key="7">
    <source>
        <dbReference type="EMBL" id="GLL11708.1"/>
    </source>
</evidence>
<dbReference type="Gene3D" id="3.90.1580.10">
    <property type="entry name" value="paralog of FGE (formylglycine-generating enzyme)"/>
    <property type="match status" value="1"/>
</dbReference>
<dbReference type="InterPro" id="IPR051043">
    <property type="entry name" value="Sulfatase_Mod_Factor_Kinase"/>
</dbReference>
<dbReference type="InterPro" id="IPR024775">
    <property type="entry name" value="DinB-like"/>
</dbReference>
<evidence type="ECO:0000256" key="2">
    <source>
        <dbReference type="ARBA" id="ARBA00023004"/>
    </source>
</evidence>
<dbReference type="AlphaFoldDB" id="A0A9W6L1U4"/>
<feature type="binding site" evidence="4">
    <location>
        <position position="424"/>
    </location>
    <ligand>
        <name>gamma-L-glutamyl-L-cysteine</name>
        <dbReference type="ChEBI" id="CHEBI:58173"/>
    </ligand>
</feature>
<feature type="binding site" evidence="4">
    <location>
        <begin position="94"/>
        <end position="97"/>
    </location>
    <ligand>
        <name>gamma-L-glutamyl-L-cysteine</name>
        <dbReference type="ChEBI" id="CHEBI:58173"/>
    </ligand>
</feature>
<evidence type="ECO:0000256" key="4">
    <source>
        <dbReference type="HAMAP-Rule" id="MF_02035"/>
    </source>
</evidence>
<feature type="binding site" evidence="4">
    <location>
        <position position="150"/>
    </location>
    <ligand>
        <name>Fe cation</name>
        <dbReference type="ChEBI" id="CHEBI:24875"/>
    </ligand>
</feature>
<dbReference type="InterPro" id="IPR017806">
    <property type="entry name" value="EgtB"/>
</dbReference>
<sequence length="456" mass="51115">MTITPETDPFCTPEQLRGHVAALLDRSRTRSTGLTDAVDEGDLVAQHSPLMSPLVWDLAHIGSQEELWLVRDVGGREPLRPEIDGLYDAFQHSRASRIELPLLTPAEARQYVAEVREKALDALERSPLRGRRLEHEGFAFGMIVQHEQQHDETMLATHQLRAGAPVLQAPEPPPGRRLAAREVLVPAGVSIQGTSTEPWALDNERPAHAVSLPAFWIDTHPVTNGEYVAFVEAGGYTDPRWWSAEGWRHRTAEGLVAPRFWERDSAGEWWRRRFGVVERVPADEPVVHVCFHEAAAYARWAGKRLPTEAEWEKAARFDPATGRSRRYPWGDESPAERHANLGQRHLRPAPVGAYPEGASPLGVEQLIGDVWEWCDSGWHPYPGFEAFPYREYSEVFFGGDYKVLRGGSFGTDPSAVRATFRNWDHPVRRQIFSGFRCARDASPADTADRADAAGLP</sequence>
<gene>
    <name evidence="4 7" type="primary">egtB</name>
    <name evidence="7" type="ORF">GCM10017577_28490</name>
</gene>
<keyword evidence="8" id="KW-1185">Reference proteome</keyword>
<dbReference type="InterPro" id="IPR005532">
    <property type="entry name" value="SUMF_dom"/>
</dbReference>
<evidence type="ECO:0000256" key="3">
    <source>
        <dbReference type="ARBA" id="ARBA00037882"/>
    </source>
</evidence>
<dbReference type="NCBIfam" id="TIGR03440">
    <property type="entry name" value="egtB_TIGR03440"/>
    <property type="match status" value="1"/>
</dbReference>
<dbReference type="RefSeq" id="WP_037038758.1">
    <property type="nucleotide sequence ID" value="NZ_BAAAUZ010000010.1"/>
</dbReference>
<proteinExistence type="inferred from homology"/>
<dbReference type="InterPro" id="IPR034660">
    <property type="entry name" value="DinB/YfiT-like"/>
</dbReference>
<comment type="similarity">
    <text evidence="4">Belongs to the EgtB family.</text>
</comment>
<feature type="domain" description="DinB-like" evidence="6">
    <location>
        <begin position="24"/>
        <end position="154"/>
    </location>
</feature>
<evidence type="ECO:0000313" key="8">
    <source>
        <dbReference type="Proteomes" id="UP001143463"/>
    </source>
</evidence>
<dbReference type="InterPro" id="IPR042095">
    <property type="entry name" value="SUMF_sf"/>
</dbReference>
<dbReference type="GO" id="GO:0044875">
    <property type="term" value="F:gamma-glutamyl hercynylcysteine sulfoxide synthase activity"/>
    <property type="evidence" value="ECO:0007669"/>
    <property type="project" value="UniProtKB-EC"/>
</dbReference>
<evidence type="ECO:0000259" key="5">
    <source>
        <dbReference type="Pfam" id="PF03781"/>
    </source>
</evidence>
<feature type="binding site" evidence="4">
    <location>
        <position position="146"/>
    </location>
    <ligand>
        <name>Fe cation</name>
        <dbReference type="ChEBI" id="CHEBI:24875"/>
    </ligand>
</feature>
<dbReference type="PANTHER" id="PTHR23150">
    <property type="entry name" value="SULFATASE MODIFYING FACTOR 1, 2"/>
    <property type="match status" value="1"/>
</dbReference>
<keyword evidence="4" id="KW-0503">Monooxygenase</keyword>
<feature type="binding site" evidence="4">
    <location>
        <position position="428"/>
    </location>
    <ligand>
        <name>gamma-L-glutamyl-L-cysteine</name>
        <dbReference type="ChEBI" id="CHEBI:58173"/>
    </ligand>
</feature>
<protein>
    <recommendedName>
        <fullName evidence="4">Hercynine oxygenase</fullName>
        <ecNumber evidence="4">1.14.99.50</ecNumber>
    </recommendedName>
    <alternativeName>
        <fullName evidence="4">Gamma-glutamyl hercynylcysteine S-oxide synthase</fullName>
    </alternativeName>
</protein>
<comment type="pathway">
    <text evidence="3 4">Amino-acid biosynthesis; ergothioneine biosynthesis.</text>
</comment>
<comment type="caution">
    <text evidence="7">The sequence shown here is derived from an EMBL/GenBank/DDBJ whole genome shotgun (WGS) entry which is preliminary data.</text>
</comment>
<feature type="domain" description="Sulfatase-modifying factor enzyme-like" evidence="5">
    <location>
        <begin position="180"/>
        <end position="439"/>
    </location>
</feature>
<dbReference type="Pfam" id="PF12867">
    <property type="entry name" value="DinB_2"/>
    <property type="match status" value="1"/>
</dbReference>
<dbReference type="InterPro" id="IPR016187">
    <property type="entry name" value="CTDL_fold"/>
</dbReference>
<evidence type="ECO:0000259" key="6">
    <source>
        <dbReference type="Pfam" id="PF12867"/>
    </source>
</evidence>
<dbReference type="InterPro" id="IPR032890">
    <property type="entry name" value="EgtB_Actinobacteria"/>
</dbReference>
<organism evidence="7 8">
    <name type="scientific">Pseudonocardia halophobica</name>
    <dbReference type="NCBI Taxonomy" id="29401"/>
    <lineage>
        <taxon>Bacteria</taxon>
        <taxon>Bacillati</taxon>
        <taxon>Actinomycetota</taxon>
        <taxon>Actinomycetes</taxon>
        <taxon>Pseudonocardiales</taxon>
        <taxon>Pseudonocardiaceae</taxon>
        <taxon>Pseudonocardia</taxon>
    </lineage>
</organism>
<dbReference type="HAMAP" id="MF_02035">
    <property type="entry name" value="EgtB"/>
    <property type="match status" value="1"/>
</dbReference>
<dbReference type="Pfam" id="PF03781">
    <property type="entry name" value="FGE-sulfatase"/>
    <property type="match status" value="1"/>
</dbReference>
<dbReference type="Gene3D" id="1.20.120.450">
    <property type="entry name" value="dinb family like domain"/>
    <property type="match status" value="1"/>
</dbReference>
<dbReference type="EMBL" id="BSFQ01000010">
    <property type="protein sequence ID" value="GLL11708.1"/>
    <property type="molecule type" value="Genomic_DNA"/>
</dbReference>
<reference evidence="7" key="1">
    <citation type="journal article" date="2014" name="Int. J. Syst. Evol. Microbiol.">
        <title>Complete genome sequence of Corynebacterium casei LMG S-19264T (=DSM 44701T), isolated from a smear-ripened cheese.</title>
        <authorList>
            <consortium name="US DOE Joint Genome Institute (JGI-PGF)"/>
            <person name="Walter F."/>
            <person name="Albersmeier A."/>
            <person name="Kalinowski J."/>
            <person name="Ruckert C."/>
        </authorList>
    </citation>
    <scope>NUCLEOTIDE SEQUENCE</scope>
    <source>
        <strain evidence="7">VKM Ac-1069</strain>
    </source>
</reference>
<keyword evidence="4" id="KW-0479">Metal-binding</keyword>
<dbReference type="SUPFAM" id="SSF56436">
    <property type="entry name" value="C-type lectin-like"/>
    <property type="match status" value="1"/>
</dbReference>
<keyword evidence="1 4" id="KW-0560">Oxidoreductase</keyword>
<evidence type="ECO:0000256" key="1">
    <source>
        <dbReference type="ARBA" id="ARBA00023002"/>
    </source>
</evidence>
<feature type="binding site" evidence="4">
    <location>
        <position position="60"/>
    </location>
    <ligand>
        <name>Fe cation</name>
        <dbReference type="ChEBI" id="CHEBI:24875"/>
    </ligand>
</feature>
<keyword evidence="2 4" id="KW-0408">Iron</keyword>
<dbReference type="EC" id="1.14.99.50" evidence="4"/>
<dbReference type="SUPFAM" id="SSF109854">
    <property type="entry name" value="DinB/YfiT-like putative metalloenzymes"/>
    <property type="match status" value="1"/>
</dbReference>
<accession>A0A9W6L1U4</accession>
<comment type="cofactor">
    <cofactor evidence="4">
        <name>Fe(2+)</name>
        <dbReference type="ChEBI" id="CHEBI:29033"/>
    </cofactor>
</comment>
<comment type="function">
    <text evidence="4">Catalyzes the oxidative sulfurization of hercynine (N-alpha,N-alpha,N-alpha-trimethyl-L-histidine) into hercynyl-gamma-L-glutamyl-L-cysteine sulfoxide, a step in the biosynthesis pathway of ergothioneine.</text>
</comment>
<comment type="catalytic activity">
    <reaction evidence="4">
        <text>gamma-L-glutamyl-L-cysteine + hercynine + O2 = gamma-L-glutamyl-hercynylcysteine S-oxide + H2O</text>
        <dbReference type="Rhea" id="RHEA:42672"/>
        <dbReference type="ChEBI" id="CHEBI:15377"/>
        <dbReference type="ChEBI" id="CHEBI:15379"/>
        <dbReference type="ChEBI" id="CHEBI:15781"/>
        <dbReference type="ChEBI" id="CHEBI:58173"/>
        <dbReference type="ChEBI" id="CHEBI:82703"/>
        <dbReference type="EC" id="1.14.99.50"/>
    </reaction>
</comment>
<dbReference type="PANTHER" id="PTHR23150:SF36">
    <property type="entry name" value="HERCYNINE OXYGENASE"/>
    <property type="match status" value="1"/>
</dbReference>
<dbReference type="Proteomes" id="UP001143463">
    <property type="component" value="Unassembled WGS sequence"/>
</dbReference>
<dbReference type="GO" id="GO:0005506">
    <property type="term" value="F:iron ion binding"/>
    <property type="evidence" value="ECO:0007669"/>
    <property type="project" value="UniProtKB-UniRule"/>
</dbReference>
<reference evidence="7" key="2">
    <citation type="submission" date="2023-01" db="EMBL/GenBank/DDBJ databases">
        <authorList>
            <person name="Sun Q."/>
            <person name="Evtushenko L."/>
        </authorList>
    </citation>
    <scope>NUCLEOTIDE SEQUENCE</scope>
    <source>
        <strain evidence="7">VKM Ac-1069</strain>
    </source>
</reference>